<dbReference type="PANTHER" id="PTHR42693:SF53">
    <property type="entry name" value="ENDO-4-O-SULFATASE"/>
    <property type="match status" value="1"/>
</dbReference>
<keyword evidence="7" id="KW-0325">Glycoprotein</keyword>
<feature type="signal peptide" evidence="8">
    <location>
        <begin position="1"/>
        <end position="23"/>
    </location>
</feature>
<evidence type="ECO:0000256" key="2">
    <source>
        <dbReference type="ARBA" id="ARBA00008779"/>
    </source>
</evidence>
<evidence type="ECO:0000256" key="5">
    <source>
        <dbReference type="ARBA" id="ARBA00022801"/>
    </source>
</evidence>
<proteinExistence type="inferred from homology"/>
<organism evidence="10 13">
    <name type="scientific">Algibacter amylolyticus</name>
    <dbReference type="NCBI Taxonomy" id="1608400"/>
    <lineage>
        <taxon>Bacteria</taxon>
        <taxon>Pseudomonadati</taxon>
        <taxon>Bacteroidota</taxon>
        <taxon>Flavobacteriia</taxon>
        <taxon>Flavobacteriales</taxon>
        <taxon>Flavobacteriaceae</taxon>
        <taxon>Algibacter</taxon>
    </lineage>
</organism>
<reference evidence="10" key="3">
    <citation type="submission" date="2019-09" db="EMBL/GenBank/DDBJ databases">
        <authorList>
            <person name="Zhang D.-C."/>
        </authorList>
    </citation>
    <scope>NUCLEOTIDE SEQUENCE</scope>
    <source>
        <strain evidence="10">RU-4-M-4</strain>
    </source>
</reference>
<dbReference type="Gene3D" id="3.30.1120.10">
    <property type="match status" value="1"/>
</dbReference>
<dbReference type="Gene3D" id="3.40.720.10">
    <property type="entry name" value="Alkaline Phosphatase, subunit A"/>
    <property type="match status" value="1"/>
</dbReference>
<evidence type="ECO:0000256" key="8">
    <source>
        <dbReference type="SAM" id="SignalP"/>
    </source>
</evidence>
<dbReference type="RefSeq" id="WP_144116237.1">
    <property type="nucleotide sequence ID" value="NZ_JACHGE010000005.1"/>
</dbReference>
<dbReference type="EMBL" id="VWRS01000004">
    <property type="protein sequence ID" value="KAA5825205.1"/>
    <property type="molecule type" value="Genomic_DNA"/>
</dbReference>
<comment type="cofactor">
    <cofactor evidence="1">
        <name>Ca(2+)</name>
        <dbReference type="ChEBI" id="CHEBI:29108"/>
    </cofactor>
</comment>
<reference evidence="10 13" key="1">
    <citation type="journal article" date="2015" name="Int. J. Syst. Evol. Microbiol.">
        <title>Algibacter amylolyticus sp. nov., isolated from intertidal sediment.</title>
        <authorList>
            <person name="Zhang D.C."/>
            <person name="Wu J."/>
            <person name="Neuner K."/>
            <person name="Yao J."/>
            <person name="Margesin R."/>
        </authorList>
    </citation>
    <scope>NUCLEOTIDE SEQUENCE [LARGE SCALE GENOMIC DNA]</scope>
    <source>
        <strain evidence="10 13">RU-4-M-4</strain>
    </source>
</reference>
<gene>
    <name evidence="10" type="ORF">F2B50_08435</name>
    <name evidence="11" type="ORF">FPF71_08435</name>
</gene>
<reference evidence="11 12" key="2">
    <citation type="submission" date="2019-07" db="EMBL/GenBank/DDBJ databases">
        <title>Algibacter marinivivus sp. nov., isolated from the surface of a marine red alga.</title>
        <authorList>
            <person name="Zhong X."/>
            <person name="Xu W."/>
            <person name="Zhang Y."/>
            <person name="Zhang Q."/>
            <person name="Du Z."/>
        </authorList>
    </citation>
    <scope>NUCLEOTIDE SEQUENCE [LARGE SCALE GENOMIC DNA]</scope>
    <source>
        <strain evidence="11 12">RU-4-M-4</strain>
    </source>
</reference>
<evidence type="ECO:0000313" key="11">
    <source>
        <dbReference type="EMBL" id="TSJ77699.1"/>
    </source>
</evidence>
<keyword evidence="6" id="KW-0106">Calcium</keyword>
<dbReference type="InterPro" id="IPR024607">
    <property type="entry name" value="Sulfatase_CS"/>
</dbReference>
<dbReference type="CDD" id="cd16026">
    <property type="entry name" value="GALNS_like"/>
    <property type="match status" value="1"/>
</dbReference>
<dbReference type="InterPro" id="IPR000917">
    <property type="entry name" value="Sulfatase_N"/>
</dbReference>
<dbReference type="GO" id="GO:0004065">
    <property type="term" value="F:arylsulfatase activity"/>
    <property type="evidence" value="ECO:0007669"/>
    <property type="project" value="TreeGrafter"/>
</dbReference>
<dbReference type="PROSITE" id="PS00523">
    <property type="entry name" value="SULFATASE_1"/>
    <property type="match status" value="1"/>
</dbReference>
<dbReference type="InterPro" id="IPR050738">
    <property type="entry name" value="Sulfatase"/>
</dbReference>
<dbReference type="EMBL" id="VMBF01000004">
    <property type="protein sequence ID" value="TSJ77699.1"/>
    <property type="molecule type" value="Genomic_DNA"/>
</dbReference>
<evidence type="ECO:0000313" key="13">
    <source>
        <dbReference type="Proteomes" id="UP000322315"/>
    </source>
</evidence>
<dbReference type="PROSITE" id="PS00149">
    <property type="entry name" value="SULFATASE_2"/>
    <property type="match status" value="1"/>
</dbReference>
<dbReference type="Proteomes" id="UP000322315">
    <property type="component" value="Unassembled WGS sequence"/>
</dbReference>
<feature type="chain" id="PRO_5024360218" evidence="8">
    <location>
        <begin position="24"/>
        <end position="450"/>
    </location>
</feature>
<evidence type="ECO:0000256" key="1">
    <source>
        <dbReference type="ARBA" id="ARBA00001913"/>
    </source>
</evidence>
<keyword evidence="4 8" id="KW-0732">Signal</keyword>
<dbReference type="GO" id="GO:0046872">
    <property type="term" value="F:metal ion binding"/>
    <property type="evidence" value="ECO:0007669"/>
    <property type="project" value="UniProtKB-KW"/>
</dbReference>
<evidence type="ECO:0000256" key="6">
    <source>
        <dbReference type="ARBA" id="ARBA00022837"/>
    </source>
</evidence>
<evidence type="ECO:0000256" key="7">
    <source>
        <dbReference type="ARBA" id="ARBA00023180"/>
    </source>
</evidence>
<dbReference type="OrthoDB" id="9766107at2"/>
<accession>A0A5M7BDJ8</accession>
<dbReference type="PANTHER" id="PTHR42693">
    <property type="entry name" value="ARYLSULFATASE FAMILY MEMBER"/>
    <property type="match status" value="1"/>
</dbReference>
<comment type="similarity">
    <text evidence="2">Belongs to the sulfatase family.</text>
</comment>
<dbReference type="Proteomes" id="UP000315145">
    <property type="component" value="Unassembled WGS sequence"/>
</dbReference>
<keyword evidence="12" id="KW-1185">Reference proteome</keyword>
<name>A0A5M7BDJ8_9FLAO</name>
<evidence type="ECO:0000313" key="10">
    <source>
        <dbReference type="EMBL" id="KAA5825205.1"/>
    </source>
</evidence>
<dbReference type="AlphaFoldDB" id="A0A5M7BDJ8"/>
<dbReference type="FunFam" id="3.40.720.10:FF:000023">
    <property type="entry name" value="Arylsulfatase A"/>
    <property type="match status" value="1"/>
</dbReference>
<evidence type="ECO:0000256" key="3">
    <source>
        <dbReference type="ARBA" id="ARBA00022723"/>
    </source>
</evidence>
<keyword evidence="3" id="KW-0479">Metal-binding</keyword>
<keyword evidence="5" id="KW-0378">Hydrolase</keyword>
<sequence length="450" mass="50396">MKKLVLVCLAVFGVLVGCKSANTEPSEVTNFIVIFTDDLGYGDVGVYGAEGYETPYLDAMANDGMRFTDFSVSSSICTPSRAGLLTGRYAQRWNHDNGVFWPHSKDGMPASEITIAEMLKEKGYKTGMVGKWHLGHQPEFLPTAQGFNMYYGIPYSNDMWRDPEMPLAEDVVFNEGFTVKDYKSSIQKNKLKSKVPLMLGNKVVKWPVDQSVLTRKYTDKAKQFILENKEEPFFLYMAHSMPHIPLYASKDFAGKTKRGLFGDVIQEIDWSVGEILKTLKAQGLDKNTMVIFTSDNGPWVKKRPNAGSAGVFRDGKFSSYEGGSRVPCIVWQPGTVPSGAVSNEQTSTLDILPTIANIAGASVPKDRTIDGLNITEVFKGNTYTKLDRPYFLYRGDGIRIGDWKYVKDKDSEQLFNLSTDKEESKNLMEQYPDKAQELIDSLESVRLKLN</sequence>
<evidence type="ECO:0000313" key="12">
    <source>
        <dbReference type="Proteomes" id="UP000315145"/>
    </source>
</evidence>
<dbReference type="SUPFAM" id="SSF53649">
    <property type="entry name" value="Alkaline phosphatase-like"/>
    <property type="match status" value="1"/>
</dbReference>
<evidence type="ECO:0000259" key="9">
    <source>
        <dbReference type="Pfam" id="PF00884"/>
    </source>
</evidence>
<dbReference type="InterPro" id="IPR017850">
    <property type="entry name" value="Alkaline_phosphatase_core_sf"/>
</dbReference>
<protein>
    <submittedName>
        <fullName evidence="10">Sulfatase</fullName>
    </submittedName>
</protein>
<comment type="caution">
    <text evidence="10">The sequence shown here is derived from an EMBL/GenBank/DDBJ whole genome shotgun (WGS) entry which is preliminary data.</text>
</comment>
<feature type="domain" description="Sulfatase N-terminal" evidence="9">
    <location>
        <begin position="30"/>
        <end position="360"/>
    </location>
</feature>
<evidence type="ECO:0000256" key="4">
    <source>
        <dbReference type="ARBA" id="ARBA00022729"/>
    </source>
</evidence>
<dbReference type="PROSITE" id="PS51257">
    <property type="entry name" value="PROKAR_LIPOPROTEIN"/>
    <property type="match status" value="1"/>
</dbReference>
<dbReference type="Pfam" id="PF00884">
    <property type="entry name" value="Sulfatase"/>
    <property type="match status" value="1"/>
</dbReference>